<proteinExistence type="predicted"/>
<evidence type="ECO:0000313" key="2">
    <source>
        <dbReference type="Proteomes" id="UP000533476"/>
    </source>
</evidence>
<dbReference type="Proteomes" id="UP000533476">
    <property type="component" value="Unassembled WGS sequence"/>
</dbReference>
<dbReference type="RefSeq" id="WP_169103156.1">
    <property type="nucleotide sequence ID" value="NZ_JABBVZ010000182.1"/>
</dbReference>
<dbReference type="EMBL" id="JABBVZ010000182">
    <property type="protein sequence ID" value="NMP24953.1"/>
    <property type="molecule type" value="Genomic_DNA"/>
</dbReference>
<reference evidence="1 2" key="1">
    <citation type="submission" date="2020-04" db="EMBL/GenBank/DDBJ databases">
        <authorList>
            <person name="Zhang R."/>
            <person name="Schippers A."/>
        </authorList>
    </citation>
    <scope>NUCLEOTIDE SEQUENCE [LARGE SCALE GENOMIC DNA]</scope>
    <source>
        <strain evidence="1 2">DSM 109850</strain>
    </source>
</reference>
<sequence length="236" mass="25689">MRWIAAALAAVFVIGLGIWVAGPPIQDHTIRLPYAPVPSFIAPFTIERTTPPIPLPDGSYATLGGFALPYQPALPTGPASGRWWVGKHSFLWPLSLHAAMRWAERHIGAPWRPSGRGQTGGRGYILYRWLAWSPRSHPNETLILQFAPRGPQHTWVTVSFNGIIVPPRGPTTHVPPNVQLVAVVYTGGRHGRETTVVTRRADVRQLVRIVNRAPIAPQGPNGCAGTGYRPPAVALS</sequence>
<gene>
    <name evidence="1" type="ORF">HIJ39_21840</name>
</gene>
<name>A0A7Y0L7X1_9FIRM</name>
<evidence type="ECO:0000313" key="1">
    <source>
        <dbReference type="EMBL" id="NMP24953.1"/>
    </source>
</evidence>
<comment type="caution">
    <text evidence="1">The sequence shown here is derived from an EMBL/GenBank/DDBJ whole genome shotgun (WGS) entry which is preliminary data.</text>
</comment>
<dbReference type="AlphaFoldDB" id="A0A7Y0L7X1"/>
<protein>
    <submittedName>
        <fullName evidence="1">Uncharacterized protein</fullName>
    </submittedName>
</protein>
<organism evidence="1 2">
    <name type="scientific">Sulfobacillus harzensis</name>
    <dbReference type="NCBI Taxonomy" id="2729629"/>
    <lineage>
        <taxon>Bacteria</taxon>
        <taxon>Bacillati</taxon>
        <taxon>Bacillota</taxon>
        <taxon>Clostridia</taxon>
        <taxon>Eubacteriales</taxon>
        <taxon>Clostridiales Family XVII. Incertae Sedis</taxon>
        <taxon>Sulfobacillus</taxon>
    </lineage>
</organism>
<accession>A0A7Y0L7X1</accession>
<keyword evidence="2" id="KW-1185">Reference proteome</keyword>